<dbReference type="PROSITE" id="PS50931">
    <property type="entry name" value="HTH_LYSR"/>
    <property type="match status" value="1"/>
</dbReference>
<dbReference type="PRINTS" id="PR00039">
    <property type="entry name" value="HTHLYSR"/>
</dbReference>
<dbReference type="GO" id="GO:0005829">
    <property type="term" value="C:cytosol"/>
    <property type="evidence" value="ECO:0007669"/>
    <property type="project" value="TreeGrafter"/>
</dbReference>
<evidence type="ECO:0000313" key="7">
    <source>
        <dbReference type="Proteomes" id="UP000323257"/>
    </source>
</evidence>
<sequence length="300" mass="33431">MNISQLETLQTISKTMSFRKAGELLNLTQPAVSAQIKSLEDEFGTVLIDRNQPVTLTDRGQVFLEHAEKILAIVEEMKSRLSDLNQNPQGHIVLGTTTSIAIQILPRVLSYFQDQFPLIKTTIQSMPSSQVTTAVENGTVDIGINYLSERNPNIESSILYYDTYELVVAPNHPMSGLTHTTVESLKDIPMIMLSPDALGRKFIDQIFRRYNIQPNVVMELSSSEEVKRMAELNLGAAVVSKLAVANEVKLGTLKMIKVAELEMFHPVGVIYKSGRYLNSAMHQFLSDLKGMPEAQFISSE</sequence>
<comment type="similarity">
    <text evidence="1">Belongs to the LysR transcriptional regulatory family.</text>
</comment>
<feature type="domain" description="HTH lysR-type" evidence="5">
    <location>
        <begin position="1"/>
        <end position="57"/>
    </location>
</feature>
<dbReference type="PANTHER" id="PTHR30419:SF8">
    <property type="entry name" value="NITROGEN ASSIMILATION TRANSCRIPTIONAL ACTIVATOR-RELATED"/>
    <property type="match status" value="1"/>
</dbReference>
<dbReference type="CDD" id="cd05466">
    <property type="entry name" value="PBP2_LTTR_substrate"/>
    <property type="match status" value="1"/>
</dbReference>
<dbReference type="InterPro" id="IPR050950">
    <property type="entry name" value="HTH-type_LysR_regulators"/>
</dbReference>
<dbReference type="Pfam" id="PF03466">
    <property type="entry name" value="LysR_substrate"/>
    <property type="match status" value="1"/>
</dbReference>
<dbReference type="Proteomes" id="UP000323257">
    <property type="component" value="Unassembled WGS sequence"/>
</dbReference>
<dbReference type="PANTHER" id="PTHR30419">
    <property type="entry name" value="HTH-TYPE TRANSCRIPTIONAL REGULATOR YBHD"/>
    <property type="match status" value="1"/>
</dbReference>
<keyword evidence="7" id="KW-1185">Reference proteome</keyword>
<organism evidence="6 7">
    <name type="scientific">Paenibacillus methanolicus</name>
    <dbReference type="NCBI Taxonomy" id="582686"/>
    <lineage>
        <taxon>Bacteria</taxon>
        <taxon>Bacillati</taxon>
        <taxon>Bacillota</taxon>
        <taxon>Bacilli</taxon>
        <taxon>Bacillales</taxon>
        <taxon>Paenibacillaceae</taxon>
        <taxon>Paenibacillus</taxon>
    </lineage>
</organism>
<dbReference type="OrthoDB" id="9803735at2"/>
<keyword evidence="4" id="KW-0804">Transcription</keyword>
<evidence type="ECO:0000313" key="6">
    <source>
        <dbReference type="EMBL" id="TYP71283.1"/>
    </source>
</evidence>
<dbReference type="InterPro" id="IPR036390">
    <property type="entry name" value="WH_DNA-bd_sf"/>
</dbReference>
<reference evidence="6 7" key="1">
    <citation type="submission" date="2019-07" db="EMBL/GenBank/DDBJ databases">
        <title>Genomic Encyclopedia of Type Strains, Phase III (KMG-III): the genomes of soil and plant-associated and newly described type strains.</title>
        <authorList>
            <person name="Whitman W."/>
        </authorList>
    </citation>
    <scope>NUCLEOTIDE SEQUENCE [LARGE SCALE GENOMIC DNA]</scope>
    <source>
        <strain evidence="6 7">BL24</strain>
    </source>
</reference>
<dbReference type="AlphaFoldDB" id="A0A5S5C010"/>
<dbReference type="SUPFAM" id="SSF53850">
    <property type="entry name" value="Periplasmic binding protein-like II"/>
    <property type="match status" value="1"/>
</dbReference>
<dbReference type="Gene3D" id="1.10.10.10">
    <property type="entry name" value="Winged helix-like DNA-binding domain superfamily/Winged helix DNA-binding domain"/>
    <property type="match status" value="1"/>
</dbReference>
<keyword evidence="2" id="KW-0805">Transcription regulation</keyword>
<evidence type="ECO:0000256" key="1">
    <source>
        <dbReference type="ARBA" id="ARBA00009437"/>
    </source>
</evidence>
<dbReference type="Gene3D" id="3.40.190.290">
    <property type="match status" value="1"/>
</dbReference>
<protein>
    <submittedName>
        <fullName evidence="6">DNA-binding transcriptional LysR family regulator</fullName>
    </submittedName>
</protein>
<dbReference type="EMBL" id="VNHS01000010">
    <property type="protein sequence ID" value="TYP71283.1"/>
    <property type="molecule type" value="Genomic_DNA"/>
</dbReference>
<dbReference type="SUPFAM" id="SSF46785">
    <property type="entry name" value="Winged helix' DNA-binding domain"/>
    <property type="match status" value="1"/>
</dbReference>
<dbReference type="GO" id="GO:0003700">
    <property type="term" value="F:DNA-binding transcription factor activity"/>
    <property type="evidence" value="ECO:0007669"/>
    <property type="project" value="InterPro"/>
</dbReference>
<dbReference type="Pfam" id="PF00126">
    <property type="entry name" value="HTH_1"/>
    <property type="match status" value="1"/>
</dbReference>
<accession>A0A5S5C010</accession>
<keyword evidence="3 6" id="KW-0238">DNA-binding</keyword>
<dbReference type="InterPro" id="IPR000847">
    <property type="entry name" value="LysR_HTH_N"/>
</dbReference>
<name>A0A5S5C010_9BACL</name>
<evidence type="ECO:0000256" key="3">
    <source>
        <dbReference type="ARBA" id="ARBA00023125"/>
    </source>
</evidence>
<dbReference type="GO" id="GO:0003677">
    <property type="term" value="F:DNA binding"/>
    <property type="evidence" value="ECO:0007669"/>
    <property type="project" value="UniProtKB-KW"/>
</dbReference>
<dbReference type="FunFam" id="1.10.10.10:FF:000001">
    <property type="entry name" value="LysR family transcriptional regulator"/>
    <property type="match status" value="1"/>
</dbReference>
<evidence type="ECO:0000259" key="5">
    <source>
        <dbReference type="PROSITE" id="PS50931"/>
    </source>
</evidence>
<evidence type="ECO:0000256" key="4">
    <source>
        <dbReference type="ARBA" id="ARBA00023163"/>
    </source>
</evidence>
<proteinExistence type="inferred from homology"/>
<dbReference type="RefSeq" id="WP_148931936.1">
    <property type="nucleotide sequence ID" value="NZ_VNHS01000010.1"/>
</dbReference>
<dbReference type="InterPro" id="IPR005119">
    <property type="entry name" value="LysR_subst-bd"/>
</dbReference>
<evidence type="ECO:0000256" key="2">
    <source>
        <dbReference type="ARBA" id="ARBA00023015"/>
    </source>
</evidence>
<comment type="caution">
    <text evidence="6">The sequence shown here is derived from an EMBL/GenBank/DDBJ whole genome shotgun (WGS) entry which is preliminary data.</text>
</comment>
<dbReference type="InterPro" id="IPR036388">
    <property type="entry name" value="WH-like_DNA-bd_sf"/>
</dbReference>
<gene>
    <name evidence="6" type="ORF">BCM02_110234</name>
</gene>